<dbReference type="RefSeq" id="WP_280938511.1">
    <property type="nucleotide sequence ID" value="NZ_CP123759.1"/>
</dbReference>
<dbReference type="SUPFAM" id="SSF52777">
    <property type="entry name" value="CoA-dependent acyltransferases"/>
    <property type="match status" value="1"/>
</dbReference>
<evidence type="ECO:0000313" key="2">
    <source>
        <dbReference type="Proteomes" id="UP001231859"/>
    </source>
</evidence>
<gene>
    <name evidence="1" type="ORF">QG404_01460</name>
</gene>
<keyword evidence="2" id="KW-1185">Reference proteome</keyword>
<dbReference type="EMBL" id="CP123759">
    <property type="protein sequence ID" value="WGO83623.1"/>
    <property type="molecule type" value="Genomic_DNA"/>
</dbReference>
<dbReference type="Proteomes" id="UP001231859">
    <property type="component" value="Chromosome"/>
</dbReference>
<name>A0ABY8P292_9GAMM</name>
<organism evidence="1 2">
    <name type="scientific">Arsenophonus apicola</name>
    <dbReference type="NCBI Taxonomy" id="2879119"/>
    <lineage>
        <taxon>Bacteria</taxon>
        <taxon>Pseudomonadati</taxon>
        <taxon>Pseudomonadota</taxon>
        <taxon>Gammaproteobacteria</taxon>
        <taxon>Enterobacterales</taxon>
        <taxon>Morganellaceae</taxon>
        <taxon>Arsenophonus</taxon>
    </lineage>
</organism>
<protein>
    <submittedName>
        <fullName evidence="1">Uncharacterized protein</fullName>
    </submittedName>
</protein>
<evidence type="ECO:0000313" key="1">
    <source>
        <dbReference type="EMBL" id="WGO83623.1"/>
    </source>
</evidence>
<sequence>MTQWVATKWENAFYLSDKSSDNAEISNTLFSIKLTGKLNREMFMLAVSHALKQPSFQCTFLWQNELIKRQVVVSTQGEYYDFSQHHSPQQSGQDNLNTLYQQRLVPGVMPLFKWCLCYLGENDQQMEHVLNLVIAAQRWRSSRH</sequence>
<accession>A0ABY8P292</accession>
<reference evidence="1 2" key="1">
    <citation type="submission" date="2023-04" db="EMBL/GenBank/DDBJ databases">
        <title>Genome dynamics across the evolutionary transition to endosymbiosis.</title>
        <authorList>
            <person name="Siozios S."/>
            <person name="Nadal-Jimenez P."/>
            <person name="Azagi T."/>
            <person name="Sprong H."/>
            <person name="Frost C.L."/>
            <person name="Parratt S.R."/>
            <person name="Taylor G."/>
            <person name="Brettell L."/>
            <person name="Lew K.C."/>
            <person name="Croft L."/>
            <person name="King K.C."/>
            <person name="Brockhurst M.A."/>
            <person name="Hypsa V."/>
            <person name="Novakova E."/>
            <person name="Darby A.C."/>
            <person name="Hurst G.D.D."/>
        </authorList>
    </citation>
    <scope>NUCLEOTIDE SEQUENCE [LARGE SCALE GENOMIC DNA]</scope>
    <source>
        <strain evidence="2">aApi_AU</strain>
    </source>
</reference>
<proteinExistence type="predicted"/>